<name>A0A422Q2B7_9TRYP</name>
<organism evidence="3 4">
    <name type="scientific">Trypanosoma conorhini</name>
    <dbReference type="NCBI Taxonomy" id="83891"/>
    <lineage>
        <taxon>Eukaryota</taxon>
        <taxon>Discoba</taxon>
        <taxon>Euglenozoa</taxon>
        <taxon>Kinetoplastea</taxon>
        <taxon>Metakinetoplastina</taxon>
        <taxon>Trypanosomatida</taxon>
        <taxon>Trypanosomatidae</taxon>
        <taxon>Trypanosoma</taxon>
    </lineage>
</organism>
<evidence type="ECO:0000256" key="1">
    <source>
        <dbReference type="SAM" id="Coils"/>
    </source>
</evidence>
<feature type="coiled-coil region" evidence="1">
    <location>
        <begin position="333"/>
        <end position="377"/>
    </location>
</feature>
<keyword evidence="1" id="KW-0175">Coiled coil</keyword>
<feature type="compositionally biased region" description="Basic and acidic residues" evidence="2">
    <location>
        <begin position="210"/>
        <end position="222"/>
    </location>
</feature>
<protein>
    <submittedName>
        <fullName evidence="3">Uncharacterized protein</fullName>
    </submittedName>
</protein>
<reference evidence="3 4" key="1">
    <citation type="journal article" date="2018" name="BMC Genomics">
        <title>Genomic comparison of Trypanosoma conorhini and Trypanosoma rangeli to Trypanosoma cruzi strains of high and low virulence.</title>
        <authorList>
            <person name="Bradwell K.R."/>
            <person name="Koparde V.N."/>
            <person name="Matveyev A.V."/>
            <person name="Serrano M.G."/>
            <person name="Alves J.M."/>
            <person name="Parikh H."/>
            <person name="Huang B."/>
            <person name="Lee V."/>
            <person name="Espinosa-Alvarez O."/>
            <person name="Ortiz P.A."/>
            <person name="Costa-Martins A.G."/>
            <person name="Teixeira M.M."/>
            <person name="Buck G.A."/>
        </authorList>
    </citation>
    <scope>NUCLEOTIDE SEQUENCE [LARGE SCALE GENOMIC DNA]</scope>
    <source>
        <strain evidence="3 4">025E</strain>
    </source>
</reference>
<dbReference type="RefSeq" id="XP_029230350.1">
    <property type="nucleotide sequence ID" value="XM_029369578.1"/>
</dbReference>
<dbReference type="Proteomes" id="UP000284403">
    <property type="component" value="Unassembled WGS sequence"/>
</dbReference>
<proteinExistence type="predicted"/>
<sequence>MSSNKRIQLLRERLELYNATIAEAMGVVTGVTGTEKTAAPNRAEEKSSKSTSGWQRTEGETGGGAAPRLERNLSSEFNAAHAARAAASAAEVAPAGGNSHSSGGGGDQRTVPPPPPSCSAGSSCQEDSTSIYSSASDEAAFVNPFLNEPLSMEEIVASMRNLQRAGEASAVDCPQQRAAGSCASDHTAATDDDEETNTASPSASPAPTPEEAKEEAKKKEENAGAEAVPPFATLETAHYRLSMAEQAVLKLQRTVDIEHVKRVLPQRHKALRLAEARDDLLRREQALRRKESTGGTAAAIYDTDALNLDQQLQQLLADCSAAKALFTRVHERKAAVAEKERLLKKKLSELEEQQREVREKRQALTKLERRNEQREAMLITRGETYRRELEAHKGREQSLQGRIGEVEELGRKVAEWVKILEERDTKIAAKEQRLRRVQTDLVRRSEELLCYRNGRAKAPARMAPRQTSSP</sequence>
<feature type="region of interest" description="Disordered" evidence="2">
    <location>
        <begin position="27"/>
        <end position="132"/>
    </location>
</feature>
<dbReference type="OrthoDB" id="252783at2759"/>
<accession>A0A422Q2B7</accession>
<evidence type="ECO:0000313" key="3">
    <source>
        <dbReference type="EMBL" id="RNF24097.1"/>
    </source>
</evidence>
<feature type="compositionally biased region" description="Low complexity" evidence="2">
    <location>
        <begin position="79"/>
        <end position="101"/>
    </location>
</feature>
<gene>
    <name evidence="3" type="ORF">Tco025E_02654</name>
</gene>
<evidence type="ECO:0000256" key="2">
    <source>
        <dbReference type="SAM" id="MobiDB-lite"/>
    </source>
</evidence>
<dbReference type="AlphaFoldDB" id="A0A422Q2B7"/>
<evidence type="ECO:0000313" key="4">
    <source>
        <dbReference type="Proteomes" id="UP000284403"/>
    </source>
</evidence>
<comment type="caution">
    <text evidence="3">The sequence shown here is derived from an EMBL/GenBank/DDBJ whole genome shotgun (WGS) entry which is preliminary data.</text>
</comment>
<dbReference type="EMBL" id="MKKU01000106">
    <property type="protein sequence ID" value="RNF24097.1"/>
    <property type="molecule type" value="Genomic_DNA"/>
</dbReference>
<dbReference type="GeneID" id="40316265"/>
<feature type="compositionally biased region" description="Polar residues" evidence="2">
    <location>
        <begin position="119"/>
        <end position="132"/>
    </location>
</feature>
<feature type="region of interest" description="Disordered" evidence="2">
    <location>
        <begin position="172"/>
        <end position="230"/>
    </location>
</feature>
<keyword evidence="4" id="KW-1185">Reference proteome</keyword>